<dbReference type="EMBL" id="CP019605">
    <property type="protein sequence ID" value="AQP45028.1"/>
    <property type="molecule type" value="Genomic_DNA"/>
</dbReference>
<sequence>MLGKRTLAAVVALMLILGMGATTLLSFLPTGNSQAPTITADLGPTIERAWAGDPAASGALPAAVAQSVDAGRDFFAGEGLTVDSASVSVRPLANEIWEVHTTVELSDGQGRTQTAWPEYFRLVDGVVVPVPPDEVQA</sequence>
<name>A0A1Q2CFY6_9ACTN</name>
<protein>
    <submittedName>
        <fullName evidence="1">Uncharacterized protein</fullName>
    </submittedName>
</protein>
<dbReference type="STRING" id="1610493.RPIT_09715"/>
<organism evidence="1 2">
    <name type="scientific">Tessaracoccus flavus</name>
    <dbReference type="NCBI Taxonomy" id="1610493"/>
    <lineage>
        <taxon>Bacteria</taxon>
        <taxon>Bacillati</taxon>
        <taxon>Actinomycetota</taxon>
        <taxon>Actinomycetes</taxon>
        <taxon>Propionibacteriales</taxon>
        <taxon>Propionibacteriaceae</taxon>
        <taxon>Tessaracoccus</taxon>
    </lineage>
</organism>
<gene>
    <name evidence="1" type="ORF">RPIT_09715</name>
</gene>
<evidence type="ECO:0000313" key="2">
    <source>
        <dbReference type="Proteomes" id="UP000188324"/>
    </source>
</evidence>
<proteinExistence type="predicted"/>
<dbReference type="AlphaFoldDB" id="A0A1Q2CFY6"/>
<keyword evidence="2" id="KW-1185">Reference proteome</keyword>
<accession>A0A1Q2CFY6</accession>
<evidence type="ECO:0000313" key="1">
    <source>
        <dbReference type="EMBL" id="AQP45028.1"/>
    </source>
</evidence>
<dbReference type="RefSeq" id="WP_077342682.1">
    <property type="nucleotide sequence ID" value="NZ_CP019605.1"/>
</dbReference>
<dbReference type="KEGG" id="tfl:RPIT_09715"/>
<reference evidence="1 2" key="1">
    <citation type="journal article" date="2016" name="Int. J. Syst. Evol. Microbiol.">
        <title>Tessaracoccus flavus sp. nov., isolated from the drainage system of a lindane-producing factory.</title>
        <authorList>
            <person name="Kumari R."/>
            <person name="Singh P."/>
            <person name="Schumann P."/>
            <person name="Lal R."/>
        </authorList>
    </citation>
    <scope>NUCLEOTIDE SEQUENCE [LARGE SCALE GENOMIC DNA]</scope>
    <source>
        <strain evidence="1 2">RP1T</strain>
    </source>
</reference>
<dbReference type="Proteomes" id="UP000188324">
    <property type="component" value="Chromosome"/>
</dbReference>